<dbReference type="Pfam" id="PF17137">
    <property type="entry name" value="DUF5110"/>
    <property type="match status" value="1"/>
</dbReference>
<gene>
    <name evidence="2" type="ORF">VP01_11942g1</name>
</gene>
<organism evidence="2 3">
    <name type="scientific">Puccinia sorghi</name>
    <dbReference type="NCBI Taxonomy" id="27349"/>
    <lineage>
        <taxon>Eukaryota</taxon>
        <taxon>Fungi</taxon>
        <taxon>Dikarya</taxon>
        <taxon>Basidiomycota</taxon>
        <taxon>Pucciniomycotina</taxon>
        <taxon>Pucciniomycetes</taxon>
        <taxon>Pucciniales</taxon>
        <taxon>Pucciniaceae</taxon>
        <taxon>Puccinia</taxon>
    </lineage>
</organism>
<dbReference type="VEuPathDB" id="FungiDB:VP01_11942g1"/>
<dbReference type="EMBL" id="LAVV01002157">
    <property type="protein sequence ID" value="KNZ63036.1"/>
    <property type="molecule type" value="Genomic_DNA"/>
</dbReference>
<accession>A0A0L6VQR8</accession>
<dbReference type="OrthoDB" id="3233140at2759"/>
<dbReference type="InterPro" id="IPR013780">
    <property type="entry name" value="Glyco_hydro_b"/>
</dbReference>
<comment type="caution">
    <text evidence="2">The sequence shown here is derived from an EMBL/GenBank/DDBJ whole genome shotgun (WGS) entry which is preliminary data.</text>
</comment>
<evidence type="ECO:0000313" key="2">
    <source>
        <dbReference type="EMBL" id="KNZ63036.1"/>
    </source>
</evidence>
<dbReference type="AlphaFoldDB" id="A0A0L6VQR8"/>
<dbReference type="InterPro" id="IPR033403">
    <property type="entry name" value="DUF5110"/>
</dbReference>
<reference evidence="2 3" key="1">
    <citation type="submission" date="2015-08" db="EMBL/GenBank/DDBJ databases">
        <title>Next Generation Sequencing and Analysis of the Genome of Puccinia sorghi L Schw, the Causal Agent of Maize Common Rust.</title>
        <authorList>
            <person name="Rochi L."/>
            <person name="Burguener G."/>
            <person name="Darino M."/>
            <person name="Turjanski A."/>
            <person name="Kreff E."/>
            <person name="Dieguez M.J."/>
            <person name="Sacco F."/>
        </authorList>
    </citation>
    <scope>NUCLEOTIDE SEQUENCE [LARGE SCALE GENOMIC DNA]</scope>
    <source>
        <strain evidence="2 3">RO10H11247</strain>
    </source>
</reference>
<sequence>MFASNIHIPSPSRYSAAVPARWEHPHSQDEVRWAAPLMWKDPITLIVALDKAGQFTGTLYLDNGESFDHEHGQFLYKRFSIKQQGPNSFTLSSYDAVAQALKSTHQALRSSLTQYQSENSWIKKISMVNIEKIIILGLPSRPTCAKAGGRSNGLHYEYSAGLASSV</sequence>
<dbReference type="Proteomes" id="UP000037035">
    <property type="component" value="Unassembled WGS sequence"/>
</dbReference>
<evidence type="ECO:0000259" key="1">
    <source>
        <dbReference type="Pfam" id="PF17137"/>
    </source>
</evidence>
<evidence type="ECO:0000313" key="3">
    <source>
        <dbReference type="Proteomes" id="UP000037035"/>
    </source>
</evidence>
<protein>
    <recommendedName>
        <fullName evidence="1">DUF5110 domain-containing protein</fullName>
    </recommendedName>
</protein>
<dbReference type="STRING" id="27349.A0A0L6VQR8"/>
<feature type="domain" description="DUF5110" evidence="1">
    <location>
        <begin position="42"/>
        <end position="85"/>
    </location>
</feature>
<dbReference type="Gene3D" id="2.60.40.1180">
    <property type="entry name" value="Golgi alpha-mannosidase II"/>
    <property type="match status" value="1"/>
</dbReference>
<feature type="non-terminal residue" evidence="2">
    <location>
        <position position="166"/>
    </location>
</feature>
<proteinExistence type="predicted"/>
<name>A0A0L6VQR8_9BASI</name>
<keyword evidence="3" id="KW-1185">Reference proteome</keyword>